<proteinExistence type="predicted"/>
<accession>A0A6J5MPL4</accession>
<organism evidence="2">
    <name type="scientific">uncultured Caudovirales phage</name>
    <dbReference type="NCBI Taxonomy" id="2100421"/>
    <lineage>
        <taxon>Viruses</taxon>
        <taxon>Duplodnaviria</taxon>
        <taxon>Heunggongvirae</taxon>
        <taxon>Uroviricota</taxon>
        <taxon>Caudoviricetes</taxon>
        <taxon>Peduoviridae</taxon>
        <taxon>Maltschvirus</taxon>
        <taxon>Maltschvirus maltsch</taxon>
    </lineage>
</organism>
<evidence type="ECO:0008006" key="3">
    <source>
        <dbReference type="Google" id="ProtNLM"/>
    </source>
</evidence>
<gene>
    <name evidence="2" type="ORF">UFOVP506_23</name>
</gene>
<evidence type="ECO:0000313" key="2">
    <source>
        <dbReference type="EMBL" id="CAB4147343.1"/>
    </source>
</evidence>
<reference evidence="2" key="1">
    <citation type="submission" date="2020-04" db="EMBL/GenBank/DDBJ databases">
        <authorList>
            <person name="Chiriac C."/>
            <person name="Salcher M."/>
            <person name="Ghai R."/>
            <person name="Kavagutti S V."/>
        </authorList>
    </citation>
    <scope>NUCLEOTIDE SEQUENCE</scope>
</reference>
<name>A0A6J5MPL4_9CAUD</name>
<feature type="compositionally biased region" description="Acidic residues" evidence="1">
    <location>
        <begin position="29"/>
        <end position="81"/>
    </location>
</feature>
<protein>
    <recommendedName>
        <fullName evidence="3">Scaffolding protein</fullName>
    </recommendedName>
</protein>
<sequence length="335" mass="38025">MTEQVGNPGGIGLHEATLAIDQLLGPNEDNQDQAEAQESEEAQDEPEETEAEDYSEEEDTEESDPDEEDDTEEVIEQELPDDLVIKVKDDGKEVEVTLDELRKGYSRYSDYTRKTQALAEERKSFHSEAEAIRMERAQYAELLPTLKAQIEVQSEAEPDWDNLYNEDPIEAARLERHWNKSRQERAAKLQAINTEQQRIAEEMTKEQQRALADIVQSERAKLTDVIPEWKDEGTMQSEAKELREWALTNGFSERDLSALVQATHVSILRKAMMFDKGSKKVEKVKAQPKKVARIVRPGSSGTQINTRSTDVKRASQRLVRSGRVSDAAALLDKLI</sequence>
<dbReference type="EMBL" id="LR796491">
    <property type="protein sequence ID" value="CAB4147343.1"/>
    <property type="molecule type" value="Genomic_DNA"/>
</dbReference>
<feature type="region of interest" description="Disordered" evidence="1">
    <location>
        <begin position="1"/>
        <end position="83"/>
    </location>
</feature>
<evidence type="ECO:0000256" key="1">
    <source>
        <dbReference type="SAM" id="MobiDB-lite"/>
    </source>
</evidence>